<feature type="compositionally biased region" description="Basic and acidic residues" evidence="1">
    <location>
        <begin position="22"/>
        <end position="69"/>
    </location>
</feature>
<organism evidence="2 3">
    <name type="scientific">Daphnia magna</name>
    <dbReference type="NCBI Taxonomy" id="35525"/>
    <lineage>
        <taxon>Eukaryota</taxon>
        <taxon>Metazoa</taxon>
        <taxon>Ecdysozoa</taxon>
        <taxon>Arthropoda</taxon>
        <taxon>Crustacea</taxon>
        <taxon>Branchiopoda</taxon>
        <taxon>Diplostraca</taxon>
        <taxon>Cladocera</taxon>
        <taxon>Anomopoda</taxon>
        <taxon>Daphniidae</taxon>
        <taxon>Daphnia</taxon>
    </lineage>
</organism>
<feature type="non-terminal residue" evidence="2">
    <location>
        <position position="145"/>
    </location>
</feature>
<comment type="caution">
    <text evidence="2">The sequence shown here is derived from an EMBL/GenBank/DDBJ whole genome shotgun (WGS) entry which is preliminary data.</text>
</comment>
<name>A0A164HN84_9CRUS</name>
<gene>
    <name evidence="2" type="ORF">APZ42_003283</name>
</gene>
<dbReference type="Proteomes" id="UP000076858">
    <property type="component" value="Unassembled WGS sequence"/>
</dbReference>
<evidence type="ECO:0000256" key="1">
    <source>
        <dbReference type="SAM" id="MobiDB-lite"/>
    </source>
</evidence>
<accession>A0A164HN84</accession>
<feature type="compositionally biased region" description="Basic and acidic residues" evidence="1">
    <location>
        <begin position="1"/>
        <end position="11"/>
    </location>
</feature>
<reference evidence="2 3" key="1">
    <citation type="submission" date="2016-03" db="EMBL/GenBank/DDBJ databases">
        <title>EvidentialGene: Evidence-directed Construction of Genes on Genomes.</title>
        <authorList>
            <person name="Gilbert D.G."/>
            <person name="Choi J.-H."/>
            <person name="Mockaitis K."/>
            <person name="Colbourne J."/>
            <person name="Pfrender M."/>
        </authorList>
    </citation>
    <scope>NUCLEOTIDE SEQUENCE [LARGE SCALE GENOMIC DNA]</scope>
    <source>
        <strain evidence="2 3">Xinb3</strain>
        <tissue evidence="2">Complete organism</tissue>
    </source>
</reference>
<feature type="compositionally biased region" description="Basic and acidic residues" evidence="1">
    <location>
        <begin position="90"/>
        <end position="99"/>
    </location>
</feature>
<dbReference type="AlphaFoldDB" id="A0A164HN84"/>
<feature type="region of interest" description="Disordered" evidence="1">
    <location>
        <begin position="1"/>
        <end position="145"/>
    </location>
</feature>
<dbReference type="EMBL" id="LRGB01010128">
    <property type="protein sequence ID" value="KZS00409.1"/>
    <property type="molecule type" value="Genomic_DNA"/>
</dbReference>
<evidence type="ECO:0000313" key="3">
    <source>
        <dbReference type="Proteomes" id="UP000076858"/>
    </source>
</evidence>
<keyword evidence="3" id="KW-1185">Reference proteome</keyword>
<evidence type="ECO:0000313" key="2">
    <source>
        <dbReference type="EMBL" id="KZS00409.1"/>
    </source>
</evidence>
<protein>
    <submittedName>
        <fullName evidence="2">Uncharacterized protein</fullName>
    </submittedName>
</protein>
<feature type="non-terminal residue" evidence="2">
    <location>
        <position position="1"/>
    </location>
</feature>
<proteinExistence type="predicted"/>
<sequence length="145" mass="16382">PQSDHAEKGCAERQQAGEADEEVAHLDDRQAQADVAEVRPEQQRREALEEEEQPARRQQLVDRRRSQDGRDDELVDQHAQDGDEDDGDDGRDRQRHAMDGIEPVDGVHAAHHQLGVGYPHDVDDAEDEVEAQRQQRQDAAQQDAV</sequence>